<dbReference type="Proteomes" id="UP000779508">
    <property type="component" value="Unassembled WGS sequence"/>
</dbReference>
<feature type="domain" description="Gp5/Type VI secretion system Vgr protein OB-fold" evidence="1">
    <location>
        <begin position="295"/>
        <end position="354"/>
    </location>
</feature>
<evidence type="ECO:0000313" key="2">
    <source>
        <dbReference type="EMBL" id="MBU5677854.1"/>
    </source>
</evidence>
<dbReference type="Pfam" id="PF04717">
    <property type="entry name" value="Phage_base_V"/>
    <property type="match status" value="1"/>
</dbReference>
<accession>A0ABS6G6S3</accession>
<evidence type="ECO:0000259" key="1">
    <source>
        <dbReference type="Pfam" id="PF04717"/>
    </source>
</evidence>
<dbReference type="InterPro" id="IPR006531">
    <property type="entry name" value="Gp5/Vgr_OB"/>
</dbReference>
<reference evidence="2 3" key="1">
    <citation type="submission" date="2021-06" db="EMBL/GenBank/DDBJ databases">
        <authorList>
            <person name="Sun Q."/>
            <person name="Li D."/>
        </authorList>
    </citation>
    <scope>NUCLEOTIDE SEQUENCE [LARGE SCALE GENOMIC DNA]</scope>
    <source>
        <strain evidence="2 3">MSJ-5</strain>
    </source>
</reference>
<gene>
    <name evidence="2" type="ORF">KQI88_15660</name>
</gene>
<proteinExistence type="predicted"/>
<keyword evidence="3" id="KW-1185">Reference proteome</keyword>
<name>A0ABS6G6S3_9FIRM</name>
<comment type="caution">
    <text evidence="2">The sequence shown here is derived from an EMBL/GenBank/DDBJ whole genome shotgun (WGS) entry which is preliminary data.</text>
</comment>
<organism evidence="2 3">
    <name type="scientific">Alkaliphilus flagellatus</name>
    <dbReference type="NCBI Taxonomy" id="2841507"/>
    <lineage>
        <taxon>Bacteria</taxon>
        <taxon>Bacillati</taxon>
        <taxon>Bacillota</taxon>
        <taxon>Clostridia</taxon>
        <taxon>Peptostreptococcales</taxon>
        <taxon>Natronincolaceae</taxon>
        <taxon>Alkaliphilus</taxon>
    </lineage>
</organism>
<dbReference type="EMBL" id="JAHLQK010000006">
    <property type="protein sequence ID" value="MBU5677854.1"/>
    <property type="molecule type" value="Genomic_DNA"/>
</dbReference>
<sequence length="472" mass="54243">MALTYENLRIAGYDVEKILACHIQGEVNNHTQLQLEAILKEKQKDEVIHTTQEAHPIEVYGIEEGEKITLFYGVVTAINIHVQDQVYILQVEAKSYTYLMDIEKKSRSFQNLKMTYHQVIKEIVTAYSDANYSLQIPNEPIGELLVQYEETDWEFIKRIASQCYEGLYPATEYEGIHFYVGLPQIPESTMDLKEIRVKKDLKAYYEMKAEGLKTVRQLDYIVYFTKTEEVARLGHYIETEGRKLYVKNFKYQLEKSVLKYTYELGMMNGLKQKKRYPMHLIGVSLEGKILEPQGDKVKIHLKIDKKQDKEKSYWFPYSTMAASKDGSGWYCMPEVGDTVRVYFPTKYTKEAFAISSVSVYDLPQDGVDRMGNPDVKYLRTIHDKEVRLAPEGILIASNGNQAVMKVNRDGSISLYANKNIKIVAEEDLHMKATEDFIMTATDKIELACDKGGKLVLDEAGNIVLRGTEVKVD</sequence>
<protein>
    <submittedName>
        <fullName evidence="2">Late control protein D</fullName>
    </submittedName>
</protein>
<dbReference type="Pfam" id="PF05954">
    <property type="entry name" value="Phage_GPD"/>
    <property type="match status" value="1"/>
</dbReference>
<dbReference type="RefSeq" id="WP_216418921.1">
    <property type="nucleotide sequence ID" value="NZ_JAHLQK010000006.1"/>
</dbReference>
<evidence type="ECO:0000313" key="3">
    <source>
        <dbReference type="Proteomes" id="UP000779508"/>
    </source>
</evidence>